<reference evidence="1" key="1">
    <citation type="submission" date="2015-05" db="EMBL/GenBank/DDBJ databases">
        <title>Permanent draft genome of Rhodopirellula islandicus K833.</title>
        <authorList>
            <person name="Kizina J."/>
            <person name="Richter M."/>
            <person name="Glockner F.O."/>
            <person name="Harder J."/>
        </authorList>
    </citation>
    <scope>NUCLEOTIDE SEQUENCE [LARGE SCALE GENOMIC DNA]</scope>
    <source>
        <strain evidence="1">K833</strain>
    </source>
</reference>
<dbReference type="AlphaFoldDB" id="A0A0J1B854"/>
<sequence length="129" mass="15377">MEKSRRTKRWTLNRRQRVFKWMIDRGGPVIANVLPLKAFMSDTSKRKQESRVTYGSEVDWTEVQRVERDICLLYHQLADYSYIMGDLCYGDVFSLPYWEYLQIEELESDQAVSFATDAWSCSTPWHSMF</sequence>
<accession>A0A0J1B854</accession>
<organism evidence="1 2">
    <name type="scientific">Rhodopirellula islandica</name>
    <dbReference type="NCBI Taxonomy" id="595434"/>
    <lineage>
        <taxon>Bacteria</taxon>
        <taxon>Pseudomonadati</taxon>
        <taxon>Planctomycetota</taxon>
        <taxon>Planctomycetia</taxon>
        <taxon>Pirellulales</taxon>
        <taxon>Pirellulaceae</taxon>
        <taxon>Rhodopirellula</taxon>
    </lineage>
</organism>
<comment type="caution">
    <text evidence="1">The sequence shown here is derived from an EMBL/GenBank/DDBJ whole genome shotgun (WGS) entry which is preliminary data.</text>
</comment>
<evidence type="ECO:0000313" key="1">
    <source>
        <dbReference type="EMBL" id="KLU02753.1"/>
    </source>
</evidence>
<dbReference type="Proteomes" id="UP000036367">
    <property type="component" value="Unassembled WGS sequence"/>
</dbReference>
<name>A0A0J1B854_RHOIS</name>
<gene>
    <name evidence="1" type="ORF">RISK_005049</name>
</gene>
<evidence type="ECO:0000313" key="2">
    <source>
        <dbReference type="Proteomes" id="UP000036367"/>
    </source>
</evidence>
<dbReference type="EMBL" id="LECT01000043">
    <property type="protein sequence ID" value="KLU02753.1"/>
    <property type="molecule type" value="Genomic_DNA"/>
</dbReference>
<protein>
    <submittedName>
        <fullName evidence="1">Uncharacterized protein</fullName>
    </submittedName>
</protein>
<keyword evidence="2" id="KW-1185">Reference proteome</keyword>
<dbReference type="PATRIC" id="fig|595434.4.peg.4792"/>
<proteinExistence type="predicted"/>